<name>A0AAV2F9X2_9ROSI</name>
<dbReference type="Proteomes" id="UP001497516">
    <property type="component" value="Chromosome 6"/>
</dbReference>
<dbReference type="EMBL" id="OZ034819">
    <property type="protein sequence ID" value="CAL1394837.1"/>
    <property type="molecule type" value="Genomic_DNA"/>
</dbReference>
<dbReference type="AlphaFoldDB" id="A0AAV2F9X2"/>
<reference evidence="2 3" key="1">
    <citation type="submission" date="2024-04" db="EMBL/GenBank/DDBJ databases">
        <authorList>
            <person name="Fracassetti M."/>
        </authorList>
    </citation>
    <scope>NUCLEOTIDE SEQUENCE [LARGE SCALE GENOMIC DNA]</scope>
</reference>
<sequence>MPACLKILIQWSLPSKQLLGIVQPTCSADYKYRNQLKTHTVKSNHINEDQESLITITHGIHKHVDQGLRYPDESTMKPGEESTKPGNSKTRLRYPDAPASTPDEGSFDLERTDELTGEGMRFAKRWRSSEPLSL</sequence>
<keyword evidence="3" id="KW-1185">Reference proteome</keyword>
<protein>
    <submittedName>
        <fullName evidence="2">Uncharacterized protein</fullName>
    </submittedName>
</protein>
<feature type="compositionally biased region" description="Basic and acidic residues" evidence="1">
    <location>
        <begin position="67"/>
        <end position="83"/>
    </location>
</feature>
<feature type="region of interest" description="Disordered" evidence="1">
    <location>
        <begin position="67"/>
        <end position="116"/>
    </location>
</feature>
<evidence type="ECO:0000256" key="1">
    <source>
        <dbReference type="SAM" id="MobiDB-lite"/>
    </source>
</evidence>
<evidence type="ECO:0000313" key="3">
    <source>
        <dbReference type="Proteomes" id="UP001497516"/>
    </source>
</evidence>
<evidence type="ECO:0000313" key="2">
    <source>
        <dbReference type="EMBL" id="CAL1394837.1"/>
    </source>
</evidence>
<accession>A0AAV2F9X2</accession>
<proteinExistence type="predicted"/>
<organism evidence="2 3">
    <name type="scientific">Linum trigynum</name>
    <dbReference type="NCBI Taxonomy" id="586398"/>
    <lineage>
        <taxon>Eukaryota</taxon>
        <taxon>Viridiplantae</taxon>
        <taxon>Streptophyta</taxon>
        <taxon>Embryophyta</taxon>
        <taxon>Tracheophyta</taxon>
        <taxon>Spermatophyta</taxon>
        <taxon>Magnoliopsida</taxon>
        <taxon>eudicotyledons</taxon>
        <taxon>Gunneridae</taxon>
        <taxon>Pentapetalae</taxon>
        <taxon>rosids</taxon>
        <taxon>fabids</taxon>
        <taxon>Malpighiales</taxon>
        <taxon>Linaceae</taxon>
        <taxon>Linum</taxon>
    </lineage>
</organism>
<gene>
    <name evidence="2" type="ORF">LTRI10_LOCUS35313</name>
</gene>